<feature type="domain" description="CAAX prenyl protease 2/Lysostaphin resistance protein A-like" evidence="12">
    <location>
        <begin position="151"/>
        <end position="257"/>
    </location>
</feature>
<evidence type="ECO:0000256" key="8">
    <source>
        <dbReference type="ARBA" id="ARBA00023136"/>
    </source>
</evidence>
<proteinExistence type="inferred from homology"/>
<evidence type="ECO:0000256" key="11">
    <source>
        <dbReference type="SAM" id="Phobius"/>
    </source>
</evidence>
<sequence>MAPVGILDRLKSLYSKHQDEPSLSVHTVILFSVALTLVYVVPFYLSPTTRPSPSLSRDAPSVIRARIRAVSGSCILSSLVVLWLIIDQGNSSFAAAITLLGWWPISIADIARTLLLTAILFIGPLFERGVVEGEWRSWFRGSKLSESLGGWIGWRNYVAGPLTEEIMFRSAIIPLHLLAHVAPKHIVFIAPLYFGIAHIHHFYEFRLTHPDTPAWAALVRSLVQFGYTTIFGWYATFVYLRTGSLPAVILVHSFCNWCGLPRFWGRVEGAEPLGPPMTRGKEDSNGSPIEIEDGQLSIGWTIAYYLLLVFGAVAFARLLWPLTESYHALVSFSSSVSTAATSRGSSFSS</sequence>
<dbReference type="GO" id="GO:0004222">
    <property type="term" value="F:metalloendopeptidase activity"/>
    <property type="evidence" value="ECO:0007669"/>
    <property type="project" value="InterPro"/>
</dbReference>
<evidence type="ECO:0000313" key="14">
    <source>
        <dbReference type="Proteomes" id="UP001149165"/>
    </source>
</evidence>
<dbReference type="GO" id="GO:0071586">
    <property type="term" value="P:CAAX-box protein processing"/>
    <property type="evidence" value="ECO:0007669"/>
    <property type="project" value="InterPro"/>
</dbReference>
<comment type="subcellular location">
    <subcellularLocation>
        <location evidence="1">Endoplasmic reticulum membrane</location>
        <topology evidence="1">Multi-pass membrane protein</topology>
    </subcellularLocation>
</comment>
<keyword evidence="6" id="KW-0256">Endoplasmic reticulum</keyword>
<keyword evidence="8 11" id="KW-0472">Membrane</keyword>
<dbReference type="EMBL" id="JAPQKH010000003">
    <property type="protein sequence ID" value="KAJ5107588.1"/>
    <property type="molecule type" value="Genomic_DNA"/>
</dbReference>
<evidence type="ECO:0000313" key="13">
    <source>
        <dbReference type="EMBL" id="KAJ5107588.1"/>
    </source>
</evidence>
<feature type="transmembrane region" description="Helical" evidence="11">
    <location>
        <begin position="215"/>
        <end position="240"/>
    </location>
</feature>
<comment type="similarity">
    <text evidence="2">Belongs to the peptidase U48 family.</text>
</comment>
<gene>
    <name evidence="13" type="ORF">N7456_004263</name>
</gene>
<reference evidence="13" key="2">
    <citation type="journal article" date="2023" name="IMA Fungus">
        <title>Comparative genomic study of the Penicillium genus elucidates a diverse pangenome and 15 lateral gene transfer events.</title>
        <authorList>
            <person name="Petersen C."/>
            <person name="Sorensen T."/>
            <person name="Nielsen M.R."/>
            <person name="Sondergaard T.E."/>
            <person name="Sorensen J.L."/>
            <person name="Fitzpatrick D.A."/>
            <person name="Frisvad J.C."/>
            <person name="Nielsen K.L."/>
        </authorList>
    </citation>
    <scope>NUCLEOTIDE SEQUENCE</scope>
    <source>
        <strain evidence="13">IBT 30069</strain>
    </source>
</reference>
<keyword evidence="4 11" id="KW-0812">Transmembrane</keyword>
<dbReference type="InterPro" id="IPR039731">
    <property type="entry name" value="Rce1"/>
</dbReference>
<evidence type="ECO:0000256" key="1">
    <source>
        <dbReference type="ARBA" id="ARBA00004477"/>
    </source>
</evidence>
<evidence type="ECO:0000256" key="6">
    <source>
        <dbReference type="ARBA" id="ARBA00022824"/>
    </source>
</evidence>
<dbReference type="OrthoDB" id="271604at2759"/>
<name>A0A9W9FW65_9EURO</name>
<evidence type="ECO:0000256" key="10">
    <source>
        <dbReference type="ARBA" id="ARBA00049729"/>
    </source>
</evidence>
<accession>A0A9W9FW65</accession>
<comment type="catalytic activity">
    <reaction evidence="9">
        <text>Hydrolyzes the peptide bond -P2-(S-farnesyl or geranylgeranyl)C-P1'-P2'-P3'-COOH where P1' and P2' are amino acids with aliphatic sidechains and P3' is any C-terminal residue.</text>
        <dbReference type="EC" id="3.4.26.1"/>
    </reaction>
</comment>
<evidence type="ECO:0000256" key="9">
    <source>
        <dbReference type="ARBA" id="ARBA00047280"/>
    </source>
</evidence>
<evidence type="ECO:0000256" key="5">
    <source>
        <dbReference type="ARBA" id="ARBA00022801"/>
    </source>
</evidence>
<dbReference type="AlphaFoldDB" id="A0A9W9FW65"/>
<dbReference type="InterPro" id="IPR003675">
    <property type="entry name" value="Rce1/LyrA-like_dom"/>
</dbReference>
<evidence type="ECO:0000256" key="7">
    <source>
        <dbReference type="ARBA" id="ARBA00022989"/>
    </source>
</evidence>
<reference evidence="13" key="1">
    <citation type="submission" date="2022-11" db="EMBL/GenBank/DDBJ databases">
        <authorList>
            <person name="Petersen C."/>
        </authorList>
    </citation>
    <scope>NUCLEOTIDE SEQUENCE</scope>
    <source>
        <strain evidence="13">IBT 30069</strain>
    </source>
</reference>
<comment type="caution">
    <text evidence="13">The sequence shown here is derived from an EMBL/GenBank/DDBJ whole genome shotgun (WGS) entry which is preliminary data.</text>
</comment>
<evidence type="ECO:0000256" key="3">
    <source>
        <dbReference type="ARBA" id="ARBA00022670"/>
    </source>
</evidence>
<feature type="transmembrane region" description="Helical" evidence="11">
    <location>
        <begin position="23"/>
        <end position="46"/>
    </location>
</feature>
<evidence type="ECO:0000259" key="12">
    <source>
        <dbReference type="Pfam" id="PF02517"/>
    </source>
</evidence>
<dbReference type="PANTHER" id="PTHR13046">
    <property type="entry name" value="PROTEASE U48 CAAX PRENYL PROTEASE RCE1"/>
    <property type="match status" value="1"/>
</dbReference>
<keyword evidence="7 11" id="KW-1133">Transmembrane helix</keyword>
<dbReference type="Proteomes" id="UP001149165">
    <property type="component" value="Unassembled WGS sequence"/>
</dbReference>
<dbReference type="EC" id="3.4.26.1" evidence="10"/>
<keyword evidence="3" id="KW-0645">Protease</keyword>
<evidence type="ECO:0000256" key="4">
    <source>
        <dbReference type="ARBA" id="ARBA00022692"/>
    </source>
</evidence>
<feature type="transmembrane region" description="Helical" evidence="11">
    <location>
        <begin position="302"/>
        <end position="320"/>
    </location>
</feature>
<feature type="transmembrane region" description="Helical" evidence="11">
    <location>
        <begin position="186"/>
        <end position="203"/>
    </location>
</feature>
<keyword evidence="14" id="KW-1185">Reference proteome</keyword>
<protein>
    <recommendedName>
        <fullName evidence="10">intramembrane prenyl-peptidase Rce1</fullName>
        <ecNumber evidence="10">3.4.26.1</ecNumber>
    </recommendedName>
</protein>
<feature type="transmembrane region" description="Helical" evidence="11">
    <location>
        <begin position="67"/>
        <end position="86"/>
    </location>
</feature>
<dbReference type="GO" id="GO:0005789">
    <property type="term" value="C:endoplasmic reticulum membrane"/>
    <property type="evidence" value="ECO:0007669"/>
    <property type="project" value="UniProtKB-SubCell"/>
</dbReference>
<organism evidence="13 14">
    <name type="scientific">Penicillium angulare</name>
    <dbReference type="NCBI Taxonomy" id="116970"/>
    <lineage>
        <taxon>Eukaryota</taxon>
        <taxon>Fungi</taxon>
        <taxon>Dikarya</taxon>
        <taxon>Ascomycota</taxon>
        <taxon>Pezizomycotina</taxon>
        <taxon>Eurotiomycetes</taxon>
        <taxon>Eurotiomycetidae</taxon>
        <taxon>Eurotiales</taxon>
        <taxon>Aspergillaceae</taxon>
        <taxon>Penicillium</taxon>
    </lineage>
</organism>
<dbReference type="PANTHER" id="PTHR13046:SF0">
    <property type="entry name" value="CAAX PRENYL PROTEASE 2"/>
    <property type="match status" value="1"/>
</dbReference>
<keyword evidence="5" id="KW-0378">Hydrolase</keyword>
<feature type="transmembrane region" description="Helical" evidence="11">
    <location>
        <begin position="106"/>
        <end position="126"/>
    </location>
</feature>
<evidence type="ECO:0000256" key="2">
    <source>
        <dbReference type="ARBA" id="ARBA00006897"/>
    </source>
</evidence>
<feature type="transmembrane region" description="Helical" evidence="11">
    <location>
        <begin position="247"/>
        <end position="264"/>
    </location>
</feature>
<dbReference type="Pfam" id="PF02517">
    <property type="entry name" value="Rce1-like"/>
    <property type="match status" value="1"/>
</dbReference>